<dbReference type="FunFam" id="3.20.20.80:FF:000428">
    <property type="entry name" value="Uncharacterized protein"/>
    <property type="match status" value="1"/>
</dbReference>
<evidence type="ECO:0000256" key="4">
    <source>
        <dbReference type="SAM" id="MobiDB-lite"/>
    </source>
</evidence>
<comment type="subcellular location">
    <subcellularLocation>
        <location evidence="1">Cell envelope</location>
    </subcellularLocation>
</comment>
<feature type="compositionally biased region" description="Low complexity" evidence="4">
    <location>
        <begin position="387"/>
        <end position="406"/>
    </location>
</feature>
<evidence type="ECO:0000256" key="2">
    <source>
        <dbReference type="ARBA" id="ARBA00008773"/>
    </source>
</evidence>
<dbReference type="Gene3D" id="3.20.20.80">
    <property type="entry name" value="Glycosidases"/>
    <property type="match status" value="1"/>
</dbReference>
<feature type="compositionally biased region" description="Low complexity" evidence="4">
    <location>
        <begin position="366"/>
        <end position="380"/>
    </location>
</feature>
<dbReference type="GO" id="GO:0042973">
    <property type="term" value="F:glucan endo-1,3-beta-D-glucosidase activity"/>
    <property type="evidence" value="ECO:0007669"/>
    <property type="project" value="TreeGrafter"/>
</dbReference>
<evidence type="ECO:0000256" key="3">
    <source>
        <dbReference type="ARBA" id="ARBA00022801"/>
    </source>
</evidence>
<comment type="caution">
    <text evidence="5">The sequence shown here is derived from an EMBL/GenBank/DDBJ whole genome shotgun (WGS) entry which is preliminary data.</text>
</comment>
<evidence type="ECO:0000256" key="1">
    <source>
        <dbReference type="ARBA" id="ARBA00004196"/>
    </source>
</evidence>
<feature type="region of interest" description="Disordered" evidence="4">
    <location>
        <begin position="328"/>
        <end position="406"/>
    </location>
</feature>
<dbReference type="AlphaFoldDB" id="A0AA35Q492"/>
<dbReference type="GO" id="GO:0005576">
    <property type="term" value="C:extracellular region"/>
    <property type="evidence" value="ECO:0007669"/>
    <property type="project" value="TreeGrafter"/>
</dbReference>
<dbReference type="GO" id="GO:0071555">
    <property type="term" value="P:cell wall organization"/>
    <property type="evidence" value="ECO:0007669"/>
    <property type="project" value="TreeGrafter"/>
</dbReference>
<keyword evidence="3" id="KW-0378">Hydrolase</keyword>
<dbReference type="GO" id="GO:0009986">
    <property type="term" value="C:cell surface"/>
    <property type="evidence" value="ECO:0007669"/>
    <property type="project" value="TreeGrafter"/>
</dbReference>
<sequence>MFQIYKQSLSLNMRISSTVAASALLAVASAADSTNYLGFNSGATKADRSAKFKADFKAEFDAAANLKGAPGDFNAVRLYTNIQAYSDSDPIEAFDAAVETKTKLLLGVWASGTDNIDKELSALKKGIEKHGSKLTDLVIGITIGSEDLYRISETGIKNKSGVGNSPKAIVGFIENFRSSFKSTALAKVPVGHADTWDAWGNSTNKAVIDNVDFIAVHEYPYYETGKGNSIDNAAKLFQTAYDNTLAAAGSKPVWVTETGWPYTGPDWDQAKSGTDNAKKYWQEVGCKKLFNKVPTFWYTLRDSNPDNEVKFAITDNLSTTPRFNLSCDGIKEDDKSSSTSKSGSSSATKTGSSTASKTPGGDDSDSTTLATATPTPSSGNSNGGSGTTTTGASASQTSGPASSAPGQKIFNAYTYAALAVVGAAFAMF</sequence>
<proteinExistence type="inferred from homology"/>
<dbReference type="InterPro" id="IPR017853">
    <property type="entry name" value="GH"/>
</dbReference>
<evidence type="ECO:0000313" key="5">
    <source>
        <dbReference type="EMBL" id="CAI6089714.1"/>
    </source>
</evidence>
<protein>
    <submittedName>
        <fullName evidence="5">Uncharacterized protein</fullName>
    </submittedName>
</protein>
<dbReference type="EMBL" id="CABFNP030001012">
    <property type="protein sequence ID" value="CAI6089714.1"/>
    <property type="molecule type" value="Genomic_DNA"/>
</dbReference>
<reference evidence="5" key="1">
    <citation type="submission" date="2023-01" db="EMBL/GenBank/DDBJ databases">
        <authorList>
            <person name="Piombo E."/>
        </authorList>
    </citation>
    <scope>NUCLEOTIDE SEQUENCE</scope>
</reference>
<organism evidence="5 6">
    <name type="scientific">Clonostachys chloroleuca</name>
    <dbReference type="NCBI Taxonomy" id="1926264"/>
    <lineage>
        <taxon>Eukaryota</taxon>
        <taxon>Fungi</taxon>
        <taxon>Dikarya</taxon>
        <taxon>Ascomycota</taxon>
        <taxon>Pezizomycotina</taxon>
        <taxon>Sordariomycetes</taxon>
        <taxon>Hypocreomycetidae</taxon>
        <taxon>Hypocreales</taxon>
        <taxon>Bionectriaceae</taxon>
        <taxon>Clonostachys</taxon>
    </lineage>
</organism>
<dbReference type="PANTHER" id="PTHR16631:SF16">
    <property type="entry name" value="GPI-ANCHORED CELL WALL BETA-1,3-ENDOGLUCANASE EGLC"/>
    <property type="match status" value="1"/>
</dbReference>
<dbReference type="SUPFAM" id="SSF51445">
    <property type="entry name" value="(Trans)glycosidases"/>
    <property type="match status" value="1"/>
</dbReference>
<dbReference type="Proteomes" id="UP001160390">
    <property type="component" value="Unassembled WGS sequence"/>
</dbReference>
<gene>
    <name evidence="5" type="ORF">CCHLO57077_00001347</name>
</gene>
<accession>A0AA35Q492</accession>
<feature type="compositionally biased region" description="Low complexity" evidence="4">
    <location>
        <begin position="337"/>
        <end position="358"/>
    </location>
</feature>
<name>A0AA35Q492_9HYPO</name>
<keyword evidence="6" id="KW-1185">Reference proteome</keyword>
<evidence type="ECO:0000313" key="6">
    <source>
        <dbReference type="Proteomes" id="UP001160390"/>
    </source>
</evidence>
<dbReference type="InterPro" id="IPR050732">
    <property type="entry name" value="Beta-glucan_modifiers"/>
</dbReference>
<dbReference type="PANTHER" id="PTHR16631">
    <property type="entry name" value="GLUCAN 1,3-BETA-GLUCOSIDASE"/>
    <property type="match status" value="1"/>
</dbReference>
<dbReference type="GO" id="GO:0009277">
    <property type="term" value="C:fungal-type cell wall"/>
    <property type="evidence" value="ECO:0007669"/>
    <property type="project" value="TreeGrafter"/>
</dbReference>
<comment type="similarity">
    <text evidence="2">Belongs to the glycosyl hydrolase 17 family.</text>
</comment>